<dbReference type="InterPro" id="IPR001712">
    <property type="entry name" value="T3SS_FHIPEP"/>
</dbReference>
<reference evidence="3 4" key="1">
    <citation type="submission" date="2020-08" db="EMBL/GenBank/DDBJ databases">
        <title>Genomic Encyclopedia of Type Strains, Phase III (KMG-III): the genomes of soil and plant-associated and newly described type strains.</title>
        <authorList>
            <person name="Whitman W."/>
        </authorList>
    </citation>
    <scope>NUCLEOTIDE SEQUENCE [LARGE SCALE GENOMIC DNA]</scope>
    <source>
        <strain evidence="3 4">CECT 7247</strain>
    </source>
</reference>
<evidence type="ECO:0000313" key="3">
    <source>
        <dbReference type="EMBL" id="MBB3194446.1"/>
    </source>
</evidence>
<keyword evidence="4" id="KW-1185">Reference proteome</keyword>
<proteinExistence type="predicted"/>
<organism evidence="3 4">
    <name type="scientific">Roseateles terrae</name>
    <dbReference type="NCBI Taxonomy" id="431060"/>
    <lineage>
        <taxon>Bacteria</taxon>
        <taxon>Pseudomonadati</taxon>
        <taxon>Pseudomonadota</taxon>
        <taxon>Betaproteobacteria</taxon>
        <taxon>Burkholderiales</taxon>
        <taxon>Sphaerotilaceae</taxon>
        <taxon>Roseateles</taxon>
    </lineage>
</organism>
<keyword evidence="2" id="KW-0812">Transmembrane</keyword>
<dbReference type="NCBIfam" id="TIGR01399">
    <property type="entry name" value="hrcV"/>
    <property type="match status" value="1"/>
</dbReference>
<dbReference type="Gene3D" id="1.10.8.540">
    <property type="entry name" value="FHIPEP family, domain 3"/>
    <property type="match status" value="1"/>
</dbReference>
<sequence>MDTPGPFAASNASTSPSGGAAAGSGARASAGAVPSAGTSAGRLSGAAAASRALAGRLAPSGERAEIVVTALVVAVVFAMLLPVPTWLLDLLIAVNLCTSSFLIVLVMQIKHTTGLSAFPSLFLVTTLFRVALSVASTRQILLNAEAGHIIAAFGEIVVGGNLIVGLVIFLVLTVVQFIVITKGSERVAEVGARFSLDAMPGRQMAIDMERKSGGISQSDAKAQRDQLTEESQFFGAMDGTMKFAKGDAIVGIVIVLVNLLGGLAIGVLQRGMDAGQALQVYAILTVGDGLVAQIPALLMSMTAGLLVTRVSKPGGAGGNIGKQLTDQLLAQPKAWVTASAAMMAFGLLPGMPLLAFVGLSAVSASVGLVAMYKSMKKNEEEEAKKASEVKPEGEFEIIRAFVIRVSNRIDPEVARKVVNQCRTTRNDLLLKLGLMMPAVHADESVALDDVDIEFCHGEVRSFGLRLQEERKTFSWLPDDGTGFNLPPEQVELRGGMAGAVRLWMTAEQIAELSPAPTDVQDCWQRLTSLTEEVMLRNGPAYFGIEECQRIVTWTAQRMPEVAKELERALPLSRMAEVFRRLLSERVSIRNLPVILNALIDWGPRERDAAVLTECIRAALQREICESQSVQRELRALVLDSELESTVRSSIRQTAYGDFLALDAQTTDNICDELSRAYLATVNDRHPTVVVCAQDIRAHVRKLLAERIPEMSVIGMSELPPDYRVNVLSVVSAPNGYSGYSDQY</sequence>
<feature type="transmembrane region" description="Helical" evidence="2">
    <location>
        <begin position="90"/>
        <end position="109"/>
    </location>
</feature>
<dbReference type="PANTHER" id="PTHR30161">
    <property type="entry name" value="FLAGELLAR EXPORT PROTEIN, MEMBRANE FLHA SUBUNIT-RELATED"/>
    <property type="match status" value="1"/>
</dbReference>
<feature type="region of interest" description="Disordered" evidence="1">
    <location>
        <begin position="1"/>
        <end position="23"/>
    </location>
</feature>
<evidence type="ECO:0000313" key="4">
    <source>
        <dbReference type="Proteomes" id="UP000574369"/>
    </source>
</evidence>
<dbReference type="RefSeq" id="WP_088450562.1">
    <property type="nucleotide sequence ID" value="NZ_JACHXO010000002.1"/>
</dbReference>
<evidence type="ECO:0000256" key="1">
    <source>
        <dbReference type="SAM" id="MobiDB-lite"/>
    </source>
</evidence>
<dbReference type="Gene3D" id="3.40.50.12790">
    <property type="entry name" value="FHIPEP family, domain 4"/>
    <property type="match status" value="1"/>
</dbReference>
<feature type="transmembrane region" description="Helical" evidence="2">
    <location>
        <begin position="248"/>
        <end position="268"/>
    </location>
</feature>
<dbReference type="InterPro" id="IPR042193">
    <property type="entry name" value="FHIPEP_3"/>
</dbReference>
<name>A0ABR6GRV5_9BURK</name>
<dbReference type="InterPro" id="IPR042196">
    <property type="entry name" value="FHIPEP_4"/>
</dbReference>
<dbReference type="PIRSF" id="PIRSF005419">
    <property type="entry name" value="FlhA"/>
    <property type="match status" value="1"/>
</dbReference>
<accession>A0ABR6GRV5</accession>
<comment type="caution">
    <text evidence="3">The sequence shown here is derived from an EMBL/GenBank/DDBJ whole genome shotgun (WGS) entry which is preliminary data.</text>
</comment>
<feature type="compositionally biased region" description="Low complexity" evidence="1">
    <location>
        <begin position="8"/>
        <end position="23"/>
    </location>
</feature>
<dbReference type="PRINTS" id="PR00949">
    <property type="entry name" value="TYPE3IMAPROT"/>
</dbReference>
<keyword evidence="2" id="KW-1133">Transmembrane helix</keyword>
<keyword evidence="2" id="KW-0472">Membrane</keyword>
<gene>
    <name evidence="3" type="ORF">FHS28_001831</name>
</gene>
<feature type="transmembrane region" description="Helical" evidence="2">
    <location>
        <begin position="121"/>
        <end position="141"/>
    </location>
</feature>
<protein>
    <submittedName>
        <fullName evidence="3">Type III secretion protein V</fullName>
    </submittedName>
</protein>
<feature type="transmembrane region" description="Helical" evidence="2">
    <location>
        <begin position="280"/>
        <end position="307"/>
    </location>
</feature>
<dbReference type="EMBL" id="JACHXO010000002">
    <property type="protein sequence ID" value="MBB3194446.1"/>
    <property type="molecule type" value="Genomic_DNA"/>
</dbReference>
<dbReference type="PANTHER" id="PTHR30161:SF2">
    <property type="entry name" value="INVASION PROTEIN INVA"/>
    <property type="match status" value="1"/>
</dbReference>
<dbReference type="InterPro" id="IPR006302">
    <property type="entry name" value="T3SS_HrcV"/>
</dbReference>
<dbReference type="Pfam" id="PF00771">
    <property type="entry name" value="FHIPEP"/>
    <property type="match status" value="1"/>
</dbReference>
<feature type="transmembrane region" description="Helical" evidence="2">
    <location>
        <begin position="353"/>
        <end position="372"/>
    </location>
</feature>
<feature type="transmembrane region" description="Helical" evidence="2">
    <location>
        <begin position="66"/>
        <end position="84"/>
    </location>
</feature>
<evidence type="ECO:0000256" key="2">
    <source>
        <dbReference type="SAM" id="Phobius"/>
    </source>
</evidence>
<dbReference type="Proteomes" id="UP000574369">
    <property type="component" value="Unassembled WGS sequence"/>
</dbReference>
<feature type="transmembrane region" description="Helical" evidence="2">
    <location>
        <begin position="147"/>
        <end position="180"/>
    </location>
</feature>